<dbReference type="EMBL" id="CAKOGP040000001">
    <property type="protein sequence ID" value="CAJ1912937.1"/>
    <property type="molecule type" value="Genomic_DNA"/>
</dbReference>
<evidence type="ECO:0000313" key="3">
    <source>
        <dbReference type="EMBL" id="CAJ1912937.1"/>
    </source>
</evidence>
<evidence type="ECO:0000313" key="4">
    <source>
        <dbReference type="Proteomes" id="UP001295423"/>
    </source>
</evidence>
<evidence type="ECO:0000256" key="1">
    <source>
        <dbReference type="SAM" id="MobiDB-lite"/>
    </source>
</evidence>
<protein>
    <submittedName>
        <fullName evidence="3">Uncharacterized protein</fullName>
    </submittedName>
</protein>
<keyword evidence="4" id="KW-1185">Reference proteome</keyword>
<comment type="caution">
    <text evidence="3">The sequence shown here is derived from an EMBL/GenBank/DDBJ whole genome shotgun (WGS) entry which is preliminary data.</text>
</comment>
<proteinExistence type="predicted"/>
<feature type="signal peptide" evidence="2">
    <location>
        <begin position="1"/>
        <end position="20"/>
    </location>
</feature>
<dbReference type="InterPro" id="IPR022203">
    <property type="entry name" value="DUF3727"/>
</dbReference>
<dbReference type="AlphaFoldDB" id="A0AAD2CD67"/>
<accession>A0AAD2CD67</accession>
<gene>
    <name evidence="3" type="ORF">CYCCA115_LOCUS643</name>
</gene>
<feature type="chain" id="PRO_5042170626" evidence="2">
    <location>
        <begin position="21"/>
        <end position="242"/>
    </location>
</feature>
<keyword evidence="2" id="KW-0732">Signal</keyword>
<organism evidence="3 4">
    <name type="scientific">Cylindrotheca closterium</name>
    <dbReference type="NCBI Taxonomy" id="2856"/>
    <lineage>
        <taxon>Eukaryota</taxon>
        <taxon>Sar</taxon>
        <taxon>Stramenopiles</taxon>
        <taxon>Ochrophyta</taxon>
        <taxon>Bacillariophyta</taxon>
        <taxon>Bacillariophyceae</taxon>
        <taxon>Bacillariophycidae</taxon>
        <taxon>Bacillariales</taxon>
        <taxon>Bacillariaceae</taxon>
        <taxon>Cylindrotheca</taxon>
    </lineage>
</organism>
<evidence type="ECO:0000256" key="2">
    <source>
        <dbReference type="SAM" id="SignalP"/>
    </source>
</evidence>
<feature type="region of interest" description="Disordered" evidence="1">
    <location>
        <begin position="153"/>
        <end position="175"/>
    </location>
</feature>
<sequence length="242" mass="27205">MMMMIKSIVLLSILLATATAFAPVSFHQQKVPSSQQLYSNYEDNDNGVVLTRISEGDEGVPIPFLDVKGNSFIECYADSIATVEGVDYTIGVPCDYCVALCYFEGENFLPVELDDKLMDDIFPVAENIVGEEFGEELALQRTPQTLTLVGELDDDIDDEEEDEDDEDDEEEYNGEEEVEVLLTFEHRGTEFYLVRLLDPVLLVGKTDADRPDLRVLLTPEESDKVMPFLEDGFLKAHEDNLP</sequence>
<name>A0AAD2CD67_9STRA</name>
<dbReference type="Pfam" id="PF12527">
    <property type="entry name" value="DUF3727"/>
    <property type="match status" value="1"/>
</dbReference>
<reference evidence="3" key="1">
    <citation type="submission" date="2023-08" db="EMBL/GenBank/DDBJ databases">
        <authorList>
            <person name="Audoor S."/>
            <person name="Bilcke G."/>
        </authorList>
    </citation>
    <scope>NUCLEOTIDE SEQUENCE</scope>
</reference>
<dbReference type="Proteomes" id="UP001295423">
    <property type="component" value="Unassembled WGS sequence"/>
</dbReference>